<accession>A0A7K4AJ49</accession>
<proteinExistence type="predicted"/>
<dbReference type="RefSeq" id="WP_013718171.1">
    <property type="nucleotide sequence ID" value="NZ_CAJYDL010000001.1"/>
</dbReference>
<name>A0A7K4AJ49_METSH</name>
<dbReference type="OMA" id="MSCYKFI"/>
<dbReference type="Gene3D" id="2.30.110.10">
    <property type="entry name" value="Electron Transport, Fmn-binding Protein, Chain A"/>
    <property type="match status" value="1"/>
</dbReference>
<protein>
    <submittedName>
        <fullName evidence="1">Pyridoxamine 5'-phosphate oxidase family protein</fullName>
    </submittedName>
</protein>
<organism evidence="1 2">
    <name type="scientific">Methanothrix soehngenii</name>
    <name type="common">Methanosaeta concilii</name>
    <dbReference type="NCBI Taxonomy" id="2223"/>
    <lineage>
        <taxon>Archaea</taxon>
        <taxon>Methanobacteriati</taxon>
        <taxon>Methanobacteriota</taxon>
        <taxon>Stenosarchaea group</taxon>
        <taxon>Methanomicrobia</taxon>
        <taxon>Methanotrichales</taxon>
        <taxon>Methanotrichaceae</taxon>
        <taxon>Methanothrix</taxon>
    </lineage>
</organism>
<sequence length="163" mass="18568">MIFKMPSMKKQEYDRLIEEEFICRIAFNGESHPHVAPFLYVFDGKFMYFLSTKYGKKVLHFRKNPAVTVEVERYSPDLSSFSFVALPGRLVEVEDPETKSLVRERFVELIQKKNLSSNVLSALGHSPDEPVEALLTEGRNSVWKLVGVKMGNISGLKHSDGSK</sequence>
<evidence type="ECO:0000313" key="2">
    <source>
        <dbReference type="Proteomes" id="UP000544742"/>
    </source>
</evidence>
<evidence type="ECO:0000313" key="1">
    <source>
        <dbReference type="EMBL" id="NLJ23007.1"/>
    </source>
</evidence>
<dbReference type="InterPro" id="IPR012349">
    <property type="entry name" value="Split_barrel_FMN-bd"/>
</dbReference>
<reference evidence="1 2" key="1">
    <citation type="journal article" date="2020" name="Biotechnol. Biofuels">
        <title>New insights from the biogas microbiome by comprehensive genome-resolved metagenomics of nearly 1600 species originating from multiple anaerobic digesters.</title>
        <authorList>
            <person name="Campanaro S."/>
            <person name="Treu L."/>
            <person name="Rodriguez-R L.M."/>
            <person name="Kovalovszki A."/>
            <person name="Ziels R.M."/>
            <person name="Maus I."/>
            <person name="Zhu X."/>
            <person name="Kougias P.G."/>
            <person name="Basile A."/>
            <person name="Luo G."/>
            <person name="Schluter A."/>
            <person name="Konstantinidis K.T."/>
            <person name="Angelidaki I."/>
        </authorList>
    </citation>
    <scope>NUCLEOTIDE SEQUENCE [LARGE SCALE GENOMIC DNA]</scope>
    <source>
        <strain evidence="1">AS27yjCOA_157</strain>
    </source>
</reference>
<dbReference type="Proteomes" id="UP000544742">
    <property type="component" value="Unassembled WGS sequence"/>
</dbReference>
<dbReference type="InterPro" id="IPR024747">
    <property type="entry name" value="Pyridox_Oxase-rel"/>
</dbReference>
<dbReference type="Pfam" id="PF12900">
    <property type="entry name" value="Pyridox_ox_2"/>
    <property type="match status" value="1"/>
</dbReference>
<comment type="caution">
    <text evidence="1">The sequence shown here is derived from an EMBL/GenBank/DDBJ whole genome shotgun (WGS) entry which is preliminary data.</text>
</comment>
<dbReference type="EMBL" id="JAAYUN010000132">
    <property type="protein sequence ID" value="NLJ23007.1"/>
    <property type="molecule type" value="Genomic_DNA"/>
</dbReference>
<dbReference type="AlphaFoldDB" id="A0A7K4AJ49"/>
<dbReference type="SUPFAM" id="SSF50475">
    <property type="entry name" value="FMN-binding split barrel"/>
    <property type="match status" value="1"/>
</dbReference>
<gene>
    <name evidence="1" type="ORF">GX426_07855</name>
</gene>